<keyword evidence="2" id="KW-1185">Reference proteome</keyword>
<evidence type="ECO:0000313" key="1">
    <source>
        <dbReference type="EMBL" id="CAJ1393151.1"/>
    </source>
</evidence>
<accession>A0AA36ISG1</accession>
<sequence>MTQHSYQTQMQMDRARRLGRLHHPISAANGERALPVLRLPVRRGQAGDVAGHGCGPRRQGSAPCRDGAIRDHRLLLLGSLGPEGLRL</sequence>
<reference evidence="1" key="1">
    <citation type="submission" date="2023-08" db="EMBL/GenBank/DDBJ databases">
        <authorList>
            <person name="Chen Y."/>
            <person name="Shah S."/>
            <person name="Dougan E. K."/>
            <person name="Thang M."/>
            <person name="Chan C."/>
        </authorList>
    </citation>
    <scope>NUCLEOTIDE SEQUENCE</scope>
</reference>
<proteinExistence type="predicted"/>
<name>A0AA36ISG1_9DINO</name>
<organism evidence="1 2">
    <name type="scientific">Effrenium voratum</name>
    <dbReference type="NCBI Taxonomy" id="2562239"/>
    <lineage>
        <taxon>Eukaryota</taxon>
        <taxon>Sar</taxon>
        <taxon>Alveolata</taxon>
        <taxon>Dinophyceae</taxon>
        <taxon>Suessiales</taxon>
        <taxon>Symbiodiniaceae</taxon>
        <taxon>Effrenium</taxon>
    </lineage>
</organism>
<gene>
    <name evidence="1" type="ORF">EVOR1521_LOCUS18078</name>
</gene>
<evidence type="ECO:0000313" key="2">
    <source>
        <dbReference type="Proteomes" id="UP001178507"/>
    </source>
</evidence>
<protein>
    <submittedName>
        <fullName evidence="1">Uncharacterized protein</fullName>
    </submittedName>
</protein>
<dbReference type="Proteomes" id="UP001178507">
    <property type="component" value="Unassembled WGS sequence"/>
</dbReference>
<comment type="caution">
    <text evidence="1">The sequence shown here is derived from an EMBL/GenBank/DDBJ whole genome shotgun (WGS) entry which is preliminary data.</text>
</comment>
<dbReference type="EMBL" id="CAUJNA010002491">
    <property type="protein sequence ID" value="CAJ1393151.1"/>
    <property type="molecule type" value="Genomic_DNA"/>
</dbReference>
<dbReference type="AlphaFoldDB" id="A0AA36ISG1"/>